<dbReference type="PRINTS" id="PR00787">
    <property type="entry name" value="NEUTRALPTASE"/>
</dbReference>
<keyword evidence="6" id="KW-0482">Metalloprotease</keyword>
<evidence type="ECO:0000256" key="8">
    <source>
        <dbReference type="SAM" id="SignalP"/>
    </source>
</evidence>
<keyword evidence="6" id="KW-0645">Protease</keyword>
<comment type="similarity">
    <text evidence="2">Belongs to the peptidase M7 family.</text>
</comment>
<sequence length="178" mass="19283">MFLRRLASSAIVFAILAGVQLFSPGAAHAAARILYYDASQAQEFVSAVHEGARIWNSRVTSVQLVTVPSGRTPNIRVYADNGWPRTYSSSLGNGYWYMGRQAVNQGYYVPRISAHEFGHILGLPDRRTGLCADLMSGSSAPVSCQNPNPNATETAQVQRNFGGTAAVQGPVAYESSWR</sequence>
<evidence type="ECO:0000256" key="1">
    <source>
        <dbReference type="ARBA" id="ARBA00000612"/>
    </source>
</evidence>
<dbReference type="SUPFAM" id="SSF55486">
    <property type="entry name" value="Metalloproteases ('zincins'), catalytic domain"/>
    <property type="match status" value="1"/>
</dbReference>
<dbReference type="GO" id="GO:0008270">
    <property type="term" value="F:zinc ion binding"/>
    <property type="evidence" value="ECO:0007669"/>
    <property type="project" value="InterPro"/>
</dbReference>
<protein>
    <recommendedName>
        <fullName evidence="4">Extracellular small neutral protease</fullName>
        <ecNumber evidence="3">3.4.24.77</ecNumber>
    </recommendedName>
    <alternativeName>
        <fullName evidence="7">Snapalysin</fullName>
    </alternativeName>
</protein>
<gene>
    <name evidence="9" type="ORF">Val02_10240</name>
</gene>
<dbReference type="AlphaFoldDB" id="A0A8J3YHP1"/>
<evidence type="ECO:0000313" key="9">
    <source>
        <dbReference type="EMBL" id="GIJ44138.1"/>
    </source>
</evidence>
<dbReference type="EMBL" id="BOPF01000003">
    <property type="protein sequence ID" value="GIJ44138.1"/>
    <property type="molecule type" value="Genomic_DNA"/>
</dbReference>
<dbReference type="Gene3D" id="3.40.390.10">
    <property type="entry name" value="Collagenase (Catalytic Domain)"/>
    <property type="match status" value="1"/>
</dbReference>
<feature type="signal peptide" evidence="8">
    <location>
        <begin position="1"/>
        <end position="29"/>
    </location>
</feature>
<comment type="caution">
    <text evidence="9">The sequence shown here is derived from an EMBL/GenBank/DDBJ whole genome shotgun (WGS) entry which is preliminary data.</text>
</comment>
<organism evidence="9 10">
    <name type="scientific">Virgisporangium aliadipatigenens</name>
    <dbReference type="NCBI Taxonomy" id="741659"/>
    <lineage>
        <taxon>Bacteria</taxon>
        <taxon>Bacillati</taxon>
        <taxon>Actinomycetota</taxon>
        <taxon>Actinomycetes</taxon>
        <taxon>Micromonosporales</taxon>
        <taxon>Micromonosporaceae</taxon>
        <taxon>Virgisporangium</taxon>
    </lineage>
</organism>
<reference evidence="9" key="1">
    <citation type="submission" date="2021-01" db="EMBL/GenBank/DDBJ databases">
        <title>Whole genome shotgun sequence of Virgisporangium aliadipatigenens NBRC 105644.</title>
        <authorList>
            <person name="Komaki H."/>
            <person name="Tamura T."/>
        </authorList>
    </citation>
    <scope>NUCLEOTIDE SEQUENCE</scope>
    <source>
        <strain evidence="9">NBRC 105644</strain>
    </source>
</reference>
<dbReference type="InterPro" id="IPR000013">
    <property type="entry name" value="Peptidase_M7"/>
</dbReference>
<keyword evidence="5" id="KW-0479">Metal-binding</keyword>
<dbReference type="EC" id="3.4.24.77" evidence="3"/>
<evidence type="ECO:0000256" key="7">
    <source>
        <dbReference type="ARBA" id="ARBA00029927"/>
    </source>
</evidence>
<evidence type="ECO:0000256" key="4">
    <source>
        <dbReference type="ARBA" id="ARBA00019129"/>
    </source>
</evidence>
<dbReference type="RefSeq" id="WP_203897713.1">
    <property type="nucleotide sequence ID" value="NZ_BOPF01000003.1"/>
</dbReference>
<evidence type="ECO:0000256" key="6">
    <source>
        <dbReference type="ARBA" id="ARBA00023049"/>
    </source>
</evidence>
<proteinExistence type="inferred from homology"/>
<evidence type="ECO:0000256" key="5">
    <source>
        <dbReference type="ARBA" id="ARBA00022723"/>
    </source>
</evidence>
<keyword evidence="10" id="KW-1185">Reference proteome</keyword>
<feature type="chain" id="PRO_5035242173" description="Extracellular small neutral protease" evidence="8">
    <location>
        <begin position="30"/>
        <end position="178"/>
    </location>
</feature>
<evidence type="ECO:0000313" key="10">
    <source>
        <dbReference type="Proteomes" id="UP000619260"/>
    </source>
</evidence>
<dbReference type="InterPro" id="IPR024079">
    <property type="entry name" value="MetalloPept_cat_dom_sf"/>
</dbReference>
<accession>A0A8J3YHP1</accession>
<dbReference type="GO" id="GO:0004222">
    <property type="term" value="F:metalloendopeptidase activity"/>
    <property type="evidence" value="ECO:0007669"/>
    <property type="project" value="InterPro"/>
</dbReference>
<dbReference type="Proteomes" id="UP000619260">
    <property type="component" value="Unassembled WGS sequence"/>
</dbReference>
<dbReference type="Pfam" id="PF02031">
    <property type="entry name" value="Peptidase_M7"/>
    <property type="match status" value="1"/>
</dbReference>
<keyword evidence="8" id="KW-0732">Signal</keyword>
<evidence type="ECO:0000256" key="2">
    <source>
        <dbReference type="ARBA" id="ARBA00006571"/>
    </source>
</evidence>
<dbReference type="GO" id="GO:0006508">
    <property type="term" value="P:proteolysis"/>
    <property type="evidence" value="ECO:0007669"/>
    <property type="project" value="InterPro"/>
</dbReference>
<dbReference type="GO" id="GO:0005576">
    <property type="term" value="C:extracellular region"/>
    <property type="evidence" value="ECO:0007669"/>
    <property type="project" value="InterPro"/>
</dbReference>
<comment type="catalytic activity">
    <reaction evidence="1">
        <text>Hydrolyzes proteins with a preference for Tyr or Phe in the P1' position. Has no action on amino-acid p-nitroanilides.</text>
        <dbReference type="EC" id="3.4.24.77"/>
    </reaction>
</comment>
<name>A0A8J3YHP1_9ACTN</name>
<keyword evidence="6" id="KW-0378">Hydrolase</keyword>
<evidence type="ECO:0000256" key="3">
    <source>
        <dbReference type="ARBA" id="ARBA00012325"/>
    </source>
</evidence>